<dbReference type="CDD" id="cd13578">
    <property type="entry name" value="PBP2_Bug27"/>
    <property type="match status" value="1"/>
</dbReference>
<dbReference type="AlphaFoldDB" id="A0A853F758"/>
<dbReference type="SUPFAM" id="SSF53850">
    <property type="entry name" value="Periplasmic binding protein-like II"/>
    <property type="match status" value="1"/>
</dbReference>
<name>A0A853F758_9BURK</name>
<protein>
    <submittedName>
        <fullName evidence="3">Tripartite tricarboxylate transporter substrate binding protein</fullName>
    </submittedName>
</protein>
<dbReference type="EMBL" id="JACCEW010000001">
    <property type="protein sequence ID" value="NYT35933.1"/>
    <property type="molecule type" value="Genomic_DNA"/>
</dbReference>
<keyword evidence="2" id="KW-0732">Signal</keyword>
<evidence type="ECO:0000256" key="2">
    <source>
        <dbReference type="SAM" id="SignalP"/>
    </source>
</evidence>
<comment type="similarity">
    <text evidence="1">Belongs to the UPF0065 (bug) family.</text>
</comment>
<dbReference type="PANTHER" id="PTHR42928:SF5">
    <property type="entry name" value="BLR1237 PROTEIN"/>
    <property type="match status" value="1"/>
</dbReference>
<dbReference type="InterPro" id="IPR042100">
    <property type="entry name" value="Bug_dom1"/>
</dbReference>
<evidence type="ECO:0000256" key="1">
    <source>
        <dbReference type="ARBA" id="ARBA00006987"/>
    </source>
</evidence>
<dbReference type="OrthoDB" id="8886464at2"/>
<dbReference type="Proteomes" id="UP000580517">
    <property type="component" value="Unassembled WGS sequence"/>
</dbReference>
<feature type="chain" id="PRO_5032411708" evidence="2">
    <location>
        <begin position="23"/>
        <end position="323"/>
    </location>
</feature>
<keyword evidence="4" id="KW-1185">Reference proteome</keyword>
<evidence type="ECO:0000313" key="4">
    <source>
        <dbReference type="Proteomes" id="UP000580517"/>
    </source>
</evidence>
<dbReference type="Gene3D" id="3.40.190.10">
    <property type="entry name" value="Periplasmic binding protein-like II"/>
    <property type="match status" value="1"/>
</dbReference>
<proteinExistence type="inferred from homology"/>
<reference evidence="3 4" key="1">
    <citation type="submission" date="2020-07" db="EMBL/GenBank/DDBJ databases">
        <title>Taxonomic revisions and descriptions of new bacterial species based on genomic comparisons in the high-G+C-content subgroup of the family Alcaligenaceae.</title>
        <authorList>
            <person name="Szabo A."/>
            <person name="Felfoldi T."/>
        </authorList>
    </citation>
    <scope>NUCLEOTIDE SEQUENCE [LARGE SCALE GENOMIC DNA]</scope>
    <source>
        <strain evidence="3 4">DSM 25264</strain>
    </source>
</reference>
<accession>A0A853F758</accession>
<dbReference type="InterPro" id="IPR005064">
    <property type="entry name" value="BUG"/>
</dbReference>
<evidence type="ECO:0000313" key="3">
    <source>
        <dbReference type="EMBL" id="NYT35933.1"/>
    </source>
</evidence>
<gene>
    <name evidence="3" type="ORF">H0A68_03540</name>
</gene>
<dbReference type="Gene3D" id="3.40.190.150">
    <property type="entry name" value="Bordetella uptake gene, domain 1"/>
    <property type="match status" value="1"/>
</dbReference>
<dbReference type="PANTHER" id="PTHR42928">
    <property type="entry name" value="TRICARBOXYLATE-BINDING PROTEIN"/>
    <property type="match status" value="1"/>
</dbReference>
<feature type="signal peptide" evidence="2">
    <location>
        <begin position="1"/>
        <end position="22"/>
    </location>
</feature>
<dbReference type="Pfam" id="PF03401">
    <property type="entry name" value="TctC"/>
    <property type="match status" value="1"/>
</dbReference>
<sequence length="323" mass="34489">MPKLGLAALMAAAFLASGTVRAENYPERPITLVVPFSAGGGADLVGRLLSQYLPAHLDNANIVVDNKAGASGNIGAQFVGRAKPDGYTLLLTNSTMTINASLDMMQGFDIRKSLAPIANLVSTPIALAVNSSLPVKSVSDLVDYARKHADTLNYSSCGTGTPQHFAGAKFNLEAKLSMMHVPYKGCAPAINDGVGNQVPVLFSTIPNAAPHAEKGSLRLLGVASKNRLSFMKDVPAIAETAPFQDMDITVWFGVFAPLDVPADIRKKLEEAILATMKDPALRKEFNDRYYEIDVMDSAAFAKQIDSDLSSYKTLAEQSNIVLK</sequence>
<dbReference type="PIRSF" id="PIRSF017082">
    <property type="entry name" value="YflP"/>
    <property type="match status" value="1"/>
</dbReference>
<comment type="caution">
    <text evidence="3">The sequence shown here is derived from an EMBL/GenBank/DDBJ whole genome shotgun (WGS) entry which is preliminary data.</text>
</comment>
<organism evidence="3 4">
    <name type="scientific">Allopusillimonas soli</name>
    <dbReference type="NCBI Taxonomy" id="659016"/>
    <lineage>
        <taxon>Bacteria</taxon>
        <taxon>Pseudomonadati</taxon>
        <taxon>Pseudomonadota</taxon>
        <taxon>Betaproteobacteria</taxon>
        <taxon>Burkholderiales</taxon>
        <taxon>Alcaligenaceae</taxon>
        <taxon>Allopusillimonas</taxon>
    </lineage>
</organism>